<dbReference type="InterPro" id="IPR017945">
    <property type="entry name" value="DHBP_synth_RibB-like_a/b_dom"/>
</dbReference>
<comment type="caution">
    <text evidence="13">The sequence shown here is derived from an EMBL/GenBank/DDBJ whole genome shotgun (WGS) entry which is preliminary data.</text>
</comment>
<dbReference type="RefSeq" id="WP_095334792.1">
    <property type="nucleotide sequence ID" value="NZ_NQNY01000006.1"/>
</dbReference>
<dbReference type="GO" id="GO:0005737">
    <property type="term" value="C:cytoplasm"/>
    <property type="evidence" value="ECO:0007669"/>
    <property type="project" value="UniProtKB-SubCell"/>
</dbReference>
<organism evidence="13 14">
    <name type="scientific">Mycoplasmopsis agassizii</name>
    <dbReference type="NCBI Taxonomy" id="33922"/>
    <lineage>
        <taxon>Bacteria</taxon>
        <taxon>Bacillati</taxon>
        <taxon>Mycoplasmatota</taxon>
        <taxon>Mycoplasmoidales</taxon>
        <taxon>Metamycoplasmataceae</taxon>
        <taxon>Mycoplasmopsis</taxon>
    </lineage>
</organism>
<evidence type="ECO:0000256" key="10">
    <source>
        <dbReference type="ARBA" id="ARBA00029774"/>
    </source>
</evidence>
<evidence type="ECO:0000313" key="13">
    <source>
        <dbReference type="EMBL" id="PAK21382.1"/>
    </source>
</evidence>
<reference evidence="14" key="1">
    <citation type="submission" date="2017-08" db="EMBL/GenBank/DDBJ databases">
        <authorList>
            <person name="Alvarez-Ponce D."/>
            <person name="Weitzman C.L."/>
            <person name="Tillett R.L."/>
            <person name="Sandmeier F.C."/>
            <person name="Tracy C.R."/>
        </authorList>
    </citation>
    <scope>NUCLEOTIDE SEQUENCE [LARGE SCALE GENOMIC DNA]</scope>
    <source>
        <strain evidence="14">723</strain>
    </source>
</reference>
<protein>
    <recommendedName>
        <fullName evidence="10">L-threonylcarbamoyladenylate synthase</fullName>
        <ecNumber evidence="3">2.7.7.87</ecNumber>
    </recommendedName>
    <alternativeName>
        <fullName evidence="10">L-threonylcarbamoyladenylate synthase</fullName>
    </alternativeName>
</protein>
<gene>
    <name evidence="13" type="ORF">CJJ23_02470</name>
</gene>
<keyword evidence="4" id="KW-0963">Cytoplasm</keyword>
<dbReference type="SUPFAM" id="SSF55821">
    <property type="entry name" value="YrdC/RibB"/>
    <property type="match status" value="1"/>
</dbReference>
<evidence type="ECO:0000256" key="3">
    <source>
        <dbReference type="ARBA" id="ARBA00012584"/>
    </source>
</evidence>
<dbReference type="PROSITE" id="PS51163">
    <property type="entry name" value="YRDC"/>
    <property type="match status" value="1"/>
</dbReference>
<keyword evidence="7" id="KW-0548">Nucleotidyltransferase</keyword>
<name>A0A269TIS4_9BACT</name>
<dbReference type="OrthoDB" id="397661at2"/>
<evidence type="ECO:0000256" key="1">
    <source>
        <dbReference type="ARBA" id="ARBA00004496"/>
    </source>
</evidence>
<evidence type="ECO:0000256" key="7">
    <source>
        <dbReference type="ARBA" id="ARBA00022695"/>
    </source>
</evidence>
<dbReference type="GO" id="GO:0005524">
    <property type="term" value="F:ATP binding"/>
    <property type="evidence" value="ECO:0007669"/>
    <property type="project" value="UniProtKB-KW"/>
</dbReference>
<comment type="similarity">
    <text evidence="2">Belongs to the SUA5 family.</text>
</comment>
<dbReference type="GO" id="GO:0061710">
    <property type="term" value="F:L-threonylcarbamoyladenylate synthase"/>
    <property type="evidence" value="ECO:0007669"/>
    <property type="project" value="UniProtKB-EC"/>
</dbReference>
<comment type="subcellular location">
    <subcellularLocation>
        <location evidence="1">Cytoplasm</location>
    </subcellularLocation>
</comment>
<keyword evidence="9" id="KW-0067">ATP-binding</keyword>
<dbReference type="GO" id="GO:0006450">
    <property type="term" value="P:regulation of translational fidelity"/>
    <property type="evidence" value="ECO:0007669"/>
    <property type="project" value="TreeGrafter"/>
</dbReference>
<keyword evidence="8" id="KW-0547">Nucleotide-binding</keyword>
<evidence type="ECO:0000256" key="8">
    <source>
        <dbReference type="ARBA" id="ARBA00022741"/>
    </source>
</evidence>
<dbReference type="InterPro" id="IPR006070">
    <property type="entry name" value="Sua5-like_dom"/>
</dbReference>
<dbReference type="EC" id="2.7.7.87" evidence="3"/>
<evidence type="ECO:0000256" key="5">
    <source>
        <dbReference type="ARBA" id="ARBA00022679"/>
    </source>
</evidence>
<dbReference type="Proteomes" id="UP000216943">
    <property type="component" value="Unassembled WGS sequence"/>
</dbReference>
<evidence type="ECO:0000256" key="6">
    <source>
        <dbReference type="ARBA" id="ARBA00022694"/>
    </source>
</evidence>
<dbReference type="PANTHER" id="PTHR17490">
    <property type="entry name" value="SUA5"/>
    <property type="match status" value="1"/>
</dbReference>
<comment type="catalytic activity">
    <reaction evidence="11">
        <text>L-threonine + hydrogencarbonate + ATP = L-threonylcarbamoyladenylate + diphosphate + H2O</text>
        <dbReference type="Rhea" id="RHEA:36407"/>
        <dbReference type="ChEBI" id="CHEBI:15377"/>
        <dbReference type="ChEBI" id="CHEBI:17544"/>
        <dbReference type="ChEBI" id="CHEBI:30616"/>
        <dbReference type="ChEBI" id="CHEBI:33019"/>
        <dbReference type="ChEBI" id="CHEBI:57926"/>
        <dbReference type="ChEBI" id="CHEBI:73682"/>
        <dbReference type="EC" id="2.7.7.87"/>
    </reaction>
</comment>
<accession>A0A269TIS4</accession>
<dbReference type="EMBL" id="NQNY01000006">
    <property type="protein sequence ID" value="PAK21382.1"/>
    <property type="molecule type" value="Genomic_DNA"/>
</dbReference>
<proteinExistence type="inferred from homology"/>
<dbReference type="Pfam" id="PF01300">
    <property type="entry name" value="Sua5_yciO_yrdC"/>
    <property type="match status" value="1"/>
</dbReference>
<evidence type="ECO:0000256" key="9">
    <source>
        <dbReference type="ARBA" id="ARBA00022840"/>
    </source>
</evidence>
<evidence type="ECO:0000259" key="12">
    <source>
        <dbReference type="PROSITE" id="PS51163"/>
    </source>
</evidence>
<dbReference type="Gene3D" id="3.90.870.10">
    <property type="entry name" value="DHBP synthase"/>
    <property type="match status" value="1"/>
</dbReference>
<evidence type="ECO:0000313" key="14">
    <source>
        <dbReference type="Proteomes" id="UP000216943"/>
    </source>
</evidence>
<dbReference type="GO" id="GO:0003725">
    <property type="term" value="F:double-stranded RNA binding"/>
    <property type="evidence" value="ECO:0007669"/>
    <property type="project" value="InterPro"/>
</dbReference>
<dbReference type="InterPro" id="IPR050156">
    <property type="entry name" value="TC-AMP_synthase_SUA5"/>
</dbReference>
<keyword evidence="6" id="KW-0819">tRNA processing</keyword>
<evidence type="ECO:0000256" key="4">
    <source>
        <dbReference type="ARBA" id="ARBA00022490"/>
    </source>
</evidence>
<dbReference type="AlphaFoldDB" id="A0A269TIS4"/>
<dbReference type="PANTHER" id="PTHR17490:SF16">
    <property type="entry name" value="THREONYLCARBAMOYL-AMP SYNTHASE"/>
    <property type="match status" value="1"/>
</dbReference>
<sequence length="162" mass="18457">MIETEPRLVTENEIVAFSTDTVNGIAISAKNRLNEIHLSRLKKRDLNKKIIILVSSIEQAKQFPEWDENAEKQAKINWPGSVSLIVNNQGFRMPKQKKLLKFLELNGPFFATSANISDEPIIENLEDIKKVFPKIKSVFNFGKTSNHPSKIIDVNSNKILRD</sequence>
<evidence type="ECO:0000256" key="11">
    <source>
        <dbReference type="ARBA" id="ARBA00048366"/>
    </source>
</evidence>
<dbReference type="GO" id="GO:0000049">
    <property type="term" value="F:tRNA binding"/>
    <property type="evidence" value="ECO:0007669"/>
    <property type="project" value="TreeGrafter"/>
</dbReference>
<evidence type="ECO:0000256" key="2">
    <source>
        <dbReference type="ARBA" id="ARBA00007663"/>
    </source>
</evidence>
<dbReference type="GO" id="GO:0008033">
    <property type="term" value="P:tRNA processing"/>
    <property type="evidence" value="ECO:0007669"/>
    <property type="project" value="UniProtKB-KW"/>
</dbReference>
<keyword evidence="5" id="KW-0808">Transferase</keyword>
<feature type="domain" description="YrdC-like" evidence="12">
    <location>
        <begin position="1"/>
        <end position="162"/>
    </location>
</feature>